<feature type="transmembrane region" description="Helical" evidence="2">
    <location>
        <begin position="79"/>
        <end position="97"/>
    </location>
</feature>
<feature type="transmembrane region" description="Helical" evidence="2">
    <location>
        <begin position="908"/>
        <end position="928"/>
    </location>
</feature>
<feature type="transmembrane region" description="Helical" evidence="2">
    <location>
        <begin position="874"/>
        <end position="896"/>
    </location>
</feature>
<keyword evidence="5" id="KW-1185">Reference proteome</keyword>
<reference evidence="4" key="1">
    <citation type="submission" date="2020-05" db="EMBL/GenBank/DDBJ databases">
        <title>WGS assembly of Panicum virgatum.</title>
        <authorList>
            <person name="Lovell J.T."/>
            <person name="Jenkins J."/>
            <person name="Shu S."/>
            <person name="Juenger T.E."/>
            <person name="Schmutz J."/>
        </authorList>
    </citation>
    <scope>NUCLEOTIDE SEQUENCE</scope>
    <source>
        <strain evidence="4">AP13</strain>
    </source>
</reference>
<dbReference type="GO" id="GO:0016020">
    <property type="term" value="C:membrane"/>
    <property type="evidence" value="ECO:0007669"/>
    <property type="project" value="TreeGrafter"/>
</dbReference>
<feature type="transmembrane region" description="Helical" evidence="2">
    <location>
        <begin position="826"/>
        <end position="844"/>
    </location>
</feature>
<feature type="region of interest" description="Disordered" evidence="1">
    <location>
        <begin position="27"/>
        <end position="71"/>
    </location>
</feature>
<evidence type="ECO:0000256" key="1">
    <source>
        <dbReference type="SAM" id="MobiDB-lite"/>
    </source>
</evidence>
<evidence type="ECO:0000259" key="3">
    <source>
        <dbReference type="Pfam" id="PF13962"/>
    </source>
</evidence>
<feature type="transmembrane region" description="Helical" evidence="2">
    <location>
        <begin position="548"/>
        <end position="567"/>
    </location>
</feature>
<feature type="transmembrane region" description="Helical" evidence="2">
    <location>
        <begin position="759"/>
        <end position="782"/>
    </location>
</feature>
<dbReference type="AlphaFoldDB" id="A0A8T0P5T9"/>
<accession>A0A8T0P5T9</accession>
<protein>
    <recommendedName>
        <fullName evidence="3">PGG domain-containing protein</fullName>
    </recommendedName>
</protein>
<feature type="transmembrane region" description="Helical" evidence="2">
    <location>
        <begin position="698"/>
        <end position="718"/>
    </location>
</feature>
<dbReference type="EMBL" id="CM029052">
    <property type="protein sequence ID" value="KAG2556358.1"/>
    <property type="molecule type" value="Genomic_DNA"/>
</dbReference>
<proteinExistence type="predicted"/>
<feature type="compositionally biased region" description="Polar residues" evidence="1">
    <location>
        <begin position="794"/>
        <end position="803"/>
    </location>
</feature>
<dbReference type="Pfam" id="PF13962">
    <property type="entry name" value="PGG"/>
    <property type="match status" value="5"/>
</dbReference>
<feature type="transmembrane region" description="Helical" evidence="2">
    <location>
        <begin position="306"/>
        <end position="332"/>
    </location>
</feature>
<feature type="transmembrane region" description="Helical" evidence="2">
    <location>
        <begin position="128"/>
        <end position="152"/>
    </location>
</feature>
<organism evidence="4 5">
    <name type="scientific">Panicum virgatum</name>
    <name type="common">Blackwell switchgrass</name>
    <dbReference type="NCBI Taxonomy" id="38727"/>
    <lineage>
        <taxon>Eukaryota</taxon>
        <taxon>Viridiplantae</taxon>
        <taxon>Streptophyta</taxon>
        <taxon>Embryophyta</taxon>
        <taxon>Tracheophyta</taxon>
        <taxon>Spermatophyta</taxon>
        <taxon>Magnoliopsida</taxon>
        <taxon>Liliopsida</taxon>
        <taxon>Poales</taxon>
        <taxon>Poaceae</taxon>
        <taxon>PACMAD clade</taxon>
        <taxon>Panicoideae</taxon>
        <taxon>Panicodae</taxon>
        <taxon>Paniceae</taxon>
        <taxon>Panicinae</taxon>
        <taxon>Panicum</taxon>
        <taxon>Panicum sect. Hiantes</taxon>
    </lineage>
</organism>
<dbReference type="InterPro" id="IPR026961">
    <property type="entry name" value="PGG_dom"/>
</dbReference>
<sequence length="1003" mass="109917">MFPASMPETELLPTTTKQTQISFAKVTQELTQSKNTDQRAHNKSQNDTNQQQEKETKKGKNEDPTTPTIDDPMKELRKYILLLATLVATVTYAAAFSPPGDVWQDTSAGHLAGEPIIRDTHRHWYLVFFYSNATAFAASLVVIVIILILASLDDKDASTSQLVSKYQKHDGRWRWVAVRPLQVAMVLDLLSLMAAYAAGTCRDTFTTIYSSLLVVGVVAYLLYQVGVACFTDSGGSGSGSVPVREQVDRRPPEPEVMIGSLPGNNSDSGSGRREEQPAGWWQLRHRLNEAVIASRSDKEAIRKRKVLMLLATFAVSVTYAGGLGTPGGFWGGGEDGHRPGDAILKDLHHARLATFFAFNTMSFAASLLIIVALLNRKLREAHAYVFIVVALVSLIGAYTAGSCRQTDTTVYVVSLVGAVLVYISFLLLLVWAASKISRTKTGKKLVDWANDAMLKQKSAAKPAVVTNDGGDNRNGRADQANPQEEKITEKQKAVEQARSLVLLLATLAATITYQAGLNPPGGFWQDNMNGNKAGDPILMTTNVGRYRAFYYCNSVSFVASLVATILAQKKLLLKHHVLEAVMILDLFGLIGAYAAGSSRDVSTSIYAMALAGAVLVYVVIHVIFITLDENTSRRSKEEGDELVEKTRKRLLLFAILVATITYQAGLTPPGGFLLQDDQSGHHAGDPILLYNFPRRYKAFFYCNTVSYMLSLALILLLVNPNLYRPAIRSHALSVCTAAGLFGLLGAYAAGSTQHLKTSIYTFVLVAVVIFFIGLLFLVFFFVGSSGAQPAAPTTGDNNTTQEQAMEATKKKKEKNEEHDMHAKRKYLMLLGILVASVTYQAGLAPPGRAWQSGGDGHEAGNPVMHDNRRPRYLAFFYSNSTSFMASIVVILLLLLPKNILVKDTELKRWHFVMNTTIVLDLLGLLGAYAAGSNRGWKTSVYVFVLVIAVAAYMAIHLFFSWISKRNKQPKQKDKGNDTAIHQCSSVLVEVEEPIQPNPSQQLL</sequence>
<feature type="transmembrane region" description="Helical" evidence="2">
    <location>
        <begin position="500"/>
        <end position="517"/>
    </location>
</feature>
<name>A0A8T0P5T9_PANVG</name>
<dbReference type="PANTHER" id="PTHR24177:SF380">
    <property type="entry name" value="OS06G0294200 PROTEIN"/>
    <property type="match status" value="1"/>
</dbReference>
<feature type="domain" description="PGG" evidence="3">
    <location>
        <begin position="643"/>
        <end position="752"/>
    </location>
</feature>
<feature type="transmembrane region" description="Helical" evidence="2">
    <location>
        <begin position="940"/>
        <end position="962"/>
    </location>
</feature>
<feature type="domain" description="PGG" evidence="3">
    <location>
        <begin position="301"/>
        <end position="404"/>
    </location>
</feature>
<feature type="domain" description="PGG" evidence="3">
    <location>
        <begin position="818"/>
        <end position="932"/>
    </location>
</feature>
<feature type="compositionally biased region" description="Basic and acidic residues" evidence="1">
    <location>
        <begin position="52"/>
        <end position="63"/>
    </location>
</feature>
<feature type="transmembrane region" description="Helical" evidence="2">
    <location>
        <begin position="173"/>
        <end position="198"/>
    </location>
</feature>
<evidence type="ECO:0000313" key="4">
    <source>
        <dbReference type="EMBL" id="KAG2556358.1"/>
    </source>
</evidence>
<feature type="transmembrane region" description="Helical" evidence="2">
    <location>
        <begin position="606"/>
        <end position="627"/>
    </location>
</feature>
<evidence type="ECO:0000256" key="2">
    <source>
        <dbReference type="SAM" id="Phobius"/>
    </source>
</evidence>
<evidence type="ECO:0000313" key="5">
    <source>
        <dbReference type="Proteomes" id="UP000823388"/>
    </source>
</evidence>
<keyword evidence="2" id="KW-1133">Transmembrane helix</keyword>
<gene>
    <name evidence="4" type="ORF">PVAP13_8NG164303</name>
</gene>
<feature type="transmembrane region" description="Helical" evidence="2">
    <location>
        <begin position="730"/>
        <end position="747"/>
    </location>
</feature>
<feature type="transmembrane region" description="Helical" evidence="2">
    <location>
        <begin position="352"/>
        <end position="374"/>
    </location>
</feature>
<feature type="domain" description="PGG" evidence="3">
    <location>
        <begin position="492"/>
        <end position="599"/>
    </location>
</feature>
<keyword evidence="2" id="KW-0812">Transmembrane</keyword>
<feature type="region of interest" description="Disordered" evidence="1">
    <location>
        <begin position="234"/>
        <end position="275"/>
    </location>
</feature>
<dbReference type="Proteomes" id="UP000823388">
    <property type="component" value="Chromosome 8N"/>
</dbReference>
<keyword evidence="2" id="KW-0472">Membrane</keyword>
<feature type="region of interest" description="Disordered" evidence="1">
    <location>
        <begin position="788"/>
        <end position="817"/>
    </location>
</feature>
<comment type="caution">
    <text evidence="4">The sequence shown here is derived from an EMBL/GenBank/DDBJ whole genome shotgun (WGS) entry which is preliminary data.</text>
</comment>
<feature type="transmembrane region" description="Helical" evidence="2">
    <location>
        <begin position="204"/>
        <end position="223"/>
    </location>
</feature>
<feature type="transmembrane region" description="Helical" evidence="2">
    <location>
        <begin position="381"/>
        <end position="398"/>
    </location>
</feature>
<dbReference type="OrthoDB" id="650860at2759"/>
<feature type="transmembrane region" description="Helical" evidence="2">
    <location>
        <begin position="576"/>
        <end position="594"/>
    </location>
</feature>
<feature type="transmembrane region" description="Helical" evidence="2">
    <location>
        <begin position="648"/>
        <end position="666"/>
    </location>
</feature>
<feature type="region of interest" description="Disordered" evidence="1">
    <location>
        <begin position="459"/>
        <end position="489"/>
    </location>
</feature>
<dbReference type="PANTHER" id="PTHR24177">
    <property type="entry name" value="CASKIN"/>
    <property type="match status" value="1"/>
</dbReference>
<feature type="domain" description="PGG" evidence="3">
    <location>
        <begin position="73"/>
        <end position="202"/>
    </location>
</feature>
<feature type="transmembrane region" description="Helical" evidence="2">
    <location>
        <begin position="410"/>
        <end position="434"/>
    </location>
</feature>